<sequence>MDNKIDFVVLWVDGSDPEWVEEKNSYVPGDTTPEIEAARFRDWDNMKYWFRGIEKFAPWVNKIHFVTYGHLPSFLNTENKKLNIVNHKDIIDSAYLPTFNSAAIEVNISKIAGLTDKFVYFNDDTFIISPMKERDFFVNGLPCAEGLEEALTSIGDGAAYAHHILNDIDVINKHFNKREQYKKNFTKYFNFKYRLQNIRNLSLLIWKNYTGFKNAHLPTAYLKNIWETVWYEEEERLSNTTSHKFRSYYDLNQYIFRQWQIASGEFYPQLTPGKVIEVTNDNLKEITDEIINQKHKLLCINDNQDISDFEKIKNSINEAFAKILPEKSSFEK</sequence>
<comment type="similarity">
    <text evidence="1">Belongs to the stealth family.</text>
</comment>
<feature type="domain" description="Stealth protein CR1 conserved region 1" evidence="5">
    <location>
        <begin position="4"/>
        <end position="27"/>
    </location>
</feature>
<dbReference type="Pfam" id="PF17101">
    <property type="entry name" value="Stealth_CR1"/>
    <property type="match status" value="1"/>
</dbReference>
<gene>
    <name evidence="6" type="ORF">LSJ_1614c</name>
</gene>
<feature type="domain" description="Stealth protein CR2 conserved region 2" evidence="4">
    <location>
        <begin position="39"/>
        <end position="138"/>
    </location>
</feature>
<dbReference type="InterPro" id="IPR021520">
    <property type="entry name" value="Stealth_CR2"/>
</dbReference>
<evidence type="ECO:0000259" key="5">
    <source>
        <dbReference type="Pfam" id="PF17101"/>
    </source>
</evidence>
<dbReference type="Proteomes" id="UP000029488">
    <property type="component" value="Chromosome"/>
</dbReference>
<dbReference type="Pfam" id="PF11380">
    <property type="entry name" value="Stealth_CR2"/>
    <property type="match status" value="1"/>
</dbReference>
<dbReference type="PANTHER" id="PTHR24045:SF0">
    <property type="entry name" value="N-ACETYLGLUCOSAMINE-1-PHOSPHOTRANSFERASE SUBUNITS ALPHA_BETA"/>
    <property type="match status" value="1"/>
</dbReference>
<dbReference type="KEGG" id="lsj:LSJ_1614c"/>
<protein>
    <submittedName>
        <fullName evidence="6">Capsular polysaccharide phosphotransferase wcwK</fullName>
    </submittedName>
</protein>
<evidence type="ECO:0000313" key="6">
    <source>
        <dbReference type="EMBL" id="AIR11260.1"/>
    </source>
</evidence>
<dbReference type="EMBL" id="CP007646">
    <property type="protein sequence ID" value="AIR11260.1"/>
    <property type="molecule type" value="Genomic_DNA"/>
</dbReference>
<name>A0A089QEU1_9LACO</name>
<dbReference type="InterPro" id="IPR031358">
    <property type="entry name" value="Stealth_CR1"/>
</dbReference>
<dbReference type="InterPro" id="IPR047141">
    <property type="entry name" value="Stealth"/>
</dbReference>
<dbReference type="GO" id="GO:0000271">
    <property type="term" value="P:polysaccharide biosynthetic process"/>
    <property type="evidence" value="ECO:0007669"/>
    <property type="project" value="UniProtKB-KW"/>
</dbReference>
<dbReference type="PANTHER" id="PTHR24045">
    <property type="match status" value="1"/>
</dbReference>
<dbReference type="RefSeq" id="WP_044005456.1">
    <property type="nucleotide sequence ID" value="NZ_CP007646.1"/>
</dbReference>
<evidence type="ECO:0000256" key="3">
    <source>
        <dbReference type="ARBA" id="ARBA00023169"/>
    </source>
</evidence>
<accession>A0A089QEU1</accession>
<evidence type="ECO:0000256" key="2">
    <source>
        <dbReference type="ARBA" id="ARBA00022679"/>
    </source>
</evidence>
<evidence type="ECO:0000256" key="1">
    <source>
        <dbReference type="ARBA" id="ARBA00007583"/>
    </source>
</evidence>
<keyword evidence="3" id="KW-0270">Exopolysaccharide synthesis</keyword>
<proteinExistence type="inferred from homology"/>
<reference evidence="6 7" key="1">
    <citation type="journal article" date="2014" name="BMC Genomics">
        <title>Unusual genome complexity in Lactobacillus salivarius JCM1046.</title>
        <authorList>
            <person name="Raftis E.J."/>
            <person name="Forde B.M."/>
            <person name="Claesson M.J."/>
            <person name="O'Toole P.W."/>
        </authorList>
    </citation>
    <scope>NUCLEOTIDE SEQUENCE [LARGE SCALE GENOMIC DNA]</scope>
    <source>
        <strain evidence="6 7">JCM1046</strain>
    </source>
</reference>
<dbReference type="AlphaFoldDB" id="A0A089QEU1"/>
<dbReference type="GO" id="GO:0016772">
    <property type="term" value="F:transferase activity, transferring phosphorus-containing groups"/>
    <property type="evidence" value="ECO:0007669"/>
    <property type="project" value="InterPro"/>
</dbReference>
<keyword evidence="2 6" id="KW-0808">Transferase</keyword>
<evidence type="ECO:0000313" key="7">
    <source>
        <dbReference type="Proteomes" id="UP000029488"/>
    </source>
</evidence>
<organism evidence="6 7">
    <name type="scientific">Ligilactobacillus salivarius</name>
    <dbReference type="NCBI Taxonomy" id="1624"/>
    <lineage>
        <taxon>Bacteria</taxon>
        <taxon>Bacillati</taxon>
        <taxon>Bacillota</taxon>
        <taxon>Bacilli</taxon>
        <taxon>Lactobacillales</taxon>
        <taxon>Lactobacillaceae</taxon>
        <taxon>Ligilactobacillus</taxon>
    </lineage>
</organism>
<evidence type="ECO:0000259" key="4">
    <source>
        <dbReference type="Pfam" id="PF11380"/>
    </source>
</evidence>